<evidence type="ECO:0000313" key="9">
    <source>
        <dbReference type="Proteomes" id="UP000007635"/>
    </source>
</evidence>
<proteinExistence type="inferred from homology"/>
<dbReference type="GO" id="GO:0006811">
    <property type="term" value="P:monoatomic ion transport"/>
    <property type="evidence" value="ECO:0007669"/>
    <property type="project" value="UniProtKB-KW"/>
</dbReference>
<keyword evidence="6 7" id="KW-0472">Membrane</keyword>
<evidence type="ECO:0000256" key="5">
    <source>
        <dbReference type="ARBA" id="ARBA00023065"/>
    </source>
</evidence>
<dbReference type="Pfam" id="PF02038">
    <property type="entry name" value="ATP1G1_PLM_MAT8"/>
    <property type="match status" value="1"/>
</dbReference>
<protein>
    <recommendedName>
        <fullName evidence="7">FXYD domain-containing ion transport regulator</fullName>
    </recommendedName>
</protein>
<name>A0AAQ4QWA7_GASAC</name>
<dbReference type="GO" id="GO:0043269">
    <property type="term" value="P:regulation of monoatomic ion transport"/>
    <property type="evidence" value="ECO:0007669"/>
    <property type="project" value="InterPro"/>
</dbReference>
<accession>A0AAQ4QWA7</accession>
<dbReference type="GeneTree" id="ENSGT00940000176207"/>
<evidence type="ECO:0000256" key="4">
    <source>
        <dbReference type="ARBA" id="ARBA00022692"/>
    </source>
</evidence>
<dbReference type="GO" id="GO:0016020">
    <property type="term" value="C:membrane"/>
    <property type="evidence" value="ECO:0007669"/>
    <property type="project" value="UniProtKB-SubCell"/>
</dbReference>
<dbReference type="Ensembl" id="ENSGACT00000031206.1">
    <property type="protein sequence ID" value="ENSGACP00000054633.1"/>
    <property type="gene ID" value="ENSGACG00000027517.1"/>
</dbReference>
<evidence type="ECO:0000256" key="1">
    <source>
        <dbReference type="ARBA" id="ARBA00004167"/>
    </source>
</evidence>
<keyword evidence="7" id="KW-1133">Transmembrane helix</keyword>
<keyword evidence="3 7" id="KW-0813">Transport</keyword>
<evidence type="ECO:0000313" key="8">
    <source>
        <dbReference type="Ensembl" id="ENSGACP00000054633.1"/>
    </source>
</evidence>
<organism evidence="8 9">
    <name type="scientific">Gasterosteus aculeatus aculeatus</name>
    <name type="common">three-spined stickleback</name>
    <dbReference type="NCBI Taxonomy" id="481459"/>
    <lineage>
        <taxon>Eukaryota</taxon>
        <taxon>Metazoa</taxon>
        <taxon>Chordata</taxon>
        <taxon>Craniata</taxon>
        <taxon>Vertebrata</taxon>
        <taxon>Euteleostomi</taxon>
        <taxon>Actinopterygii</taxon>
        <taxon>Neopterygii</taxon>
        <taxon>Teleostei</taxon>
        <taxon>Neoteleostei</taxon>
        <taxon>Acanthomorphata</taxon>
        <taxon>Eupercaria</taxon>
        <taxon>Perciformes</taxon>
        <taxon>Cottioidei</taxon>
        <taxon>Gasterosteales</taxon>
        <taxon>Gasterosteidae</taxon>
        <taxon>Gasterosteus</taxon>
    </lineage>
</organism>
<dbReference type="CDD" id="cd20330">
    <property type="entry name" value="FXYD12"/>
    <property type="match status" value="1"/>
</dbReference>
<dbReference type="Proteomes" id="UP000007635">
    <property type="component" value="Chromosome I"/>
</dbReference>
<keyword evidence="9" id="KW-1185">Reference proteome</keyword>
<evidence type="ECO:0000256" key="6">
    <source>
        <dbReference type="ARBA" id="ARBA00023136"/>
    </source>
</evidence>
<evidence type="ECO:0000256" key="3">
    <source>
        <dbReference type="ARBA" id="ARBA00022448"/>
    </source>
</evidence>
<dbReference type="PANTHER" id="PTHR14132:SF14">
    <property type="entry name" value="FXYD DOMAIN-CONTAINING ION TRANSPORT REGULATOR 5"/>
    <property type="match status" value="1"/>
</dbReference>
<dbReference type="GO" id="GO:0017080">
    <property type="term" value="F:sodium channel regulator activity"/>
    <property type="evidence" value="ECO:0007669"/>
    <property type="project" value="TreeGrafter"/>
</dbReference>
<feature type="transmembrane region" description="Helical" evidence="7">
    <location>
        <begin position="20"/>
        <end position="40"/>
    </location>
</feature>
<reference evidence="8" key="3">
    <citation type="submission" date="2025-09" db="UniProtKB">
        <authorList>
            <consortium name="Ensembl"/>
        </authorList>
    </citation>
    <scope>IDENTIFICATION</scope>
</reference>
<dbReference type="PANTHER" id="PTHR14132">
    <property type="entry name" value="SODIUM/POTASSIUM-TRANSPORTING ATPASE SUBUNIT GAMMA"/>
    <property type="match status" value="1"/>
</dbReference>
<reference evidence="8 9" key="1">
    <citation type="journal article" date="2021" name="G3 (Bethesda)">
        <title>Improved contiguity of the threespine stickleback genome using long-read sequencing.</title>
        <authorList>
            <person name="Nath S."/>
            <person name="Shaw D.E."/>
            <person name="White M.A."/>
        </authorList>
    </citation>
    <scope>NUCLEOTIDE SEQUENCE [LARGE SCALE GENOMIC DNA]</scope>
    <source>
        <strain evidence="8 9">Lake Benthic</strain>
    </source>
</reference>
<dbReference type="InterPro" id="IPR000272">
    <property type="entry name" value="Ion-transport_regulator_FXYD"/>
</dbReference>
<evidence type="ECO:0000256" key="2">
    <source>
        <dbReference type="ARBA" id="ARBA00005948"/>
    </source>
</evidence>
<sequence>MSHPEIDYDADFVYDYHTLRVAGLVFAGVIVFLSILLLAGNKITSCGKSKSKVREIKSSSKVTPVGYGNN</sequence>
<evidence type="ECO:0000256" key="7">
    <source>
        <dbReference type="RuleBase" id="RU364131"/>
    </source>
</evidence>
<dbReference type="Gene3D" id="1.20.5.780">
    <property type="entry name" value="Single helix bin"/>
    <property type="match status" value="1"/>
</dbReference>
<comment type="subcellular location">
    <subcellularLocation>
        <location evidence="1">Membrane</location>
        <topology evidence="1">Single-pass membrane protein</topology>
    </subcellularLocation>
</comment>
<keyword evidence="5 7" id="KW-0406">Ion transport</keyword>
<keyword evidence="4 7" id="KW-0812">Transmembrane</keyword>
<reference evidence="8" key="2">
    <citation type="submission" date="2025-08" db="UniProtKB">
        <authorList>
            <consortium name="Ensembl"/>
        </authorList>
    </citation>
    <scope>IDENTIFICATION</scope>
</reference>
<dbReference type="AlphaFoldDB" id="A0AAQ4QWA7"/>
<comment type="similarity">
    <text evidence="2 7">Belongs to the FXYD family.</text>
</comment>